<evidence type="ECO:0000313" key="10">
    <source>
        <dbReference type="Proteomes" id="UP000230407"/>
    </source>
</evidence>
<accession>A0A2M8LSG6</accession>
<dbReference type="InterPro" id="IPR039420">
    <property type="entry name" value="WalR-like"/>
</dbReference>
<dbReference type="GO" id="GO:0000160">
    <property type="term" value="P:phosphorelay signal transduction system"/>
    <property type="evidence" value="ECO:0007669"/>
    <property type="project" value="InterPro"/>
</dbReference>
<dbReference type="InterPro" id="IPR016032">
    <property type="entry name" value="Sig_transdc_resp-reg_C-effctor"/>
</dbReference>
<reference evidence="9 10" key="1">
    <citation type="submission" date="2017-11" db="EMBL/GenBank/DDBJ databases">
        <title>Streptomyces carmine sp. nov., a novel actinomycete isolated from Sophora alopecuroides in Xinjiang, China.</title>
        <authorList>
            <person name="Wang Y."/>
            <person name="Luo X."/>
            <person name="Wan C."/>
            <person name="Zhang L."/>
        </authorList>
    </citation>
    <scope>NUCLEOTIDE SEQUENCE [LARGE SCALE GENOMIC DNA]</scope>
    <source>
        <strain evidence="9 10">TRM SA0054</strain>
    </source>
</reference>
<protein>
    <recommendedName>
        <fullName evidence="11">DNA-binding response regulator</fullName>
    </recommendedName>
</protein>
<dbReference type="SUPFAM" id="SSF52172">
    <property type="entry name" value="CheY-like"/>
    <property type="match status" value="1"/>
</dbReference>
<evidence type="ECO:0000259" key="7">
    <source>
        <dbReference type="PROSITE" id="PS50043"/>
    </source>
</evidence>
<feature type="compositionally biased region" description="Basic and acidic residues" evidence="6">
    <location>
        <begin position="26"/>
        <end position="50"/>
    </location>
</feature>
<sequence>MPVQSDRAALRSHPPGNPGQTQGNSNDHDSENGGTDHDDHFHHSLHDRAPRTVPVARGSGEMREKVLIVENFPILSFAVEQVLSTSESVSVVGVASDFDSSVELARQYRPDVVLQELCLPTPPQGLALCRAMKDLPCSPRVVVFTTDNTPRTVADSVAVGVDSFVHKSVPPGKLLEALERCTEGRRTWWLGDDYGDDDASAAAPEELGARMTDREKEILSLLVQRYTNDEIARELRLARQTVKNYVSSVLGKVGVPNRRHLFTRPG</sequence>
<organism evidence="9 10">
    <name type="scientific">Streptomyces carminius</name>
    <dbReference type="NCBI Taxonomy" id="2665496"/>
    <lineage>
        <taxon>Bacteria</taxon>
        <taxon>Bacillati</taxon>
        <taxon>Actinomycetota</taxon>
        <taxon>Actinomycetes</taxon>
        <taxon>Kitasatosporales</taxon>
        <taxon>Streptomycetaceae</taxon>
        <taxon>Streptomyces</taxon>
    </lineage>
</organism>
<comment type="caution">
    <text evidence="9">The sequence shown here is derived from an EMBL/GenBank/DDBJ whole genome shotgun (WGS) entry which is preliminary data.</text>
</comment>
<dbReference type="GO" id="GO:0006355">
    <property type="term" value="P:regulation of DNA-templated transcription"/>
    <property type="evidence" value="ECO:0007669"/>
    <property type="project" value="InterPro"/>
</dbReference>
<dbReference type="PRINTS" id="PR00038">
    <property type="entry name" value="HTHLUXR"/>
</dbReference>
<proteinExistence type="predicted"/>
<dbReference type="InterPro" id="IPR000792">
    <property type="entry name" value="Tscrpt_reg_LuxR_C"/>
</dbReference>
<dbReference type="CDD" id="cd06170">
    <property type="entry name" value="LuxR_C_like"/>
    <property type="match status" value="1"/>
</dbReference>
<dbReference type="PANTHER" id="PTHR43214">
    <property type="entry name" value="TWO-COMPONENT RESPONSE REGULATOR"/>
    <property type="match status" value="1"/>
</dbReference>
<gene>
    <name evidence="9" type="ORF">CUT44_24795</name>
</gene>
<evidence type="ECO:0000256" key="1">
    <source>
        <dbReference type="ARBA" id="ARBA00022553"/>
    </source>
</evidence>
<evidence type="ECO:0000256" key="6">
    <source>
        <dbReference type="SAM" id="MobiDB-lite"/>
    </source>
</evidence>
<keyword evidence="2" id="KW-0805">Transcription regulation</keyword>
<comment type="caution">
    <text evidence="5">Lacks conserved residue(s) required for the propagation of feature annotation.</text>
</comment>
<evidence type="ECO:0000256" key="4">
    <source>
        <dbReference type="ARBA" id="ARBA00023163"/>
    </source>
</evidence>
<dbReference type="PANTHER" id="PTHR43214:SF41">
    <property type="entry name" value="NITRATE_NITRITE RESPONSE REGULATOR PROTEIN NARP"/>
    <property type="match status" value="1"/>
</dbReference>
<dbReference type="Gene3D" id="1.10.10.10">
    <property type="entry name" value="Winged helix-like DNA-binding domain superfamily/Winged helix DNA-binding domain"/>
    <property type="match status" value="1"/>
</dbReference>
<feature type="domain" description="HTH luxR-type" evidence="7">
    <location>
        <begin position="204"/>
        <end position="266"/>
    </location>
</feature>
<dbReference type="CDD" id="cd17535">
    <property type="entry name" value="REC_NarL-like"/>
    <property type="match status" value="1"/>
</dbReference>
<feature type="domain" description="Response regulatory" evidence="8">
    <location>
        <begin position="65"/>
        <end position="182"/>
    </location>
</feature>
<evidence type="ECO:0008006" key="11">
    <source>
        <dbReference type="Google" id="ProtNLM"/>
    </source>
</evidence>
<dbReference type="Gene3D" id="3.40.50.2300">
    <property type="match status" value="1"/>
</dbReference>
<dbReference type="Pfam" id="PF00072">
    <property type="entry name" value="Response_reg"/>
    <property type="match status" value="1"/>
</dbReference>
<evidence type="ECO:0000256" key="3">
    <source>
        <dbReference type="ARBA" id="ARBA00023125"/>
    </source>
</evidence>
<evidence type="ECO:0000256" key="5">
    <source>
        <dbReference type="PROSITE-ProRule" id="PRU00169"/>
    </source>
</evidence>
<evidence type="ECO:0000259" key="8">
    <source>
        <dbReference type="PROSITE" id="PS50110"/>
    </source>
</evidence>
<dbReference type="InterPro" id="IPR011006">
    <property type="entry name" value="CheY-like_superfamily"/>
</dbReference>
<dbReference type="Pfam" id="PF00196">
    <property type="entry name" value="GerE"/>
    <property type="match status" value="1"/>
</dbReference>
<dbReference type="InterPro" id="IPR058245">
    <property type="entry name" value="NreC/VraR/RcsB-like_REC"/>
</dbReference>
<evidence type="ECO:0000313" key="9">
    <source>
        <dbReference type="EMBL" id="PJE94901.1"/>
    </source>
</evidence>
<dbReference type="InterPro" id="IPR036388">
    <property type="entry name" value="WH-like_DNA-bd_sf"/>
</dbReference>
<dbReference type="Proteomes" id="UP000230407">
    <property type="component" value="Unassembled WGS sequence"/>
</dbReference>
<keyword evidence="10" id="KW-1185">Reference proteome</keyword>
<dbReference type="GO" id="GO:0003677">
    <property type="term" value="F:DNA binding"/>
    <property type="evidence" value="ECO:0007669"/>
    <property type="project" value="UniProtKB-KW"/>
</dbReference>
<dbReference type="SMART" id="SM00448">
    <property type="entry name" value="REC"/>
    <property type="match status" value="1"/>
</dbReference>
<dbReference type="InterPro" id="IPR001789">
    <property type="entry name" value="Sig_transdc_resp-reg_receiver"/>
</dbReference>
<feature type="region of interest" description="Disordered" evidence="6">
    <location>
        <begin position="1"/>
        <end position="57"/>
    </location>
</feature>
<name>A0A2M8LSG6_9ACTN</name>
<dbReference type="PROSITE" id="PS50043">
    <property type="entry name" value="HTH_LUXR_2"/>
    <property type="match status" value="1"/>
</dbReference>
<dbReference type="PROSITE" id="PS50110">
    <property type="entry name" value="RESPONSE_REGULATORY"/>
    <property type="match status" value="1"/>
</dbReference>
<keyword evidence="4" id="KW-0804">Transcription</keyword>
<keyword evidence="3" id="KW-0238">DNA-binding</keyword>
<evidence type="ECO:0000256" key="2">
    <source>
        <dbReference type="ARBA" id="ARBA00023015"/>
    </source>
</evidence>
<dbReference type="AlphaFoldDB" id="A0A2M8LSG6"/>
<dbReference type="SUPFAM" id="SSF46894">
    <property type="entry name" value="C-terminal effector domain of the bipartite response regulators"/>
    <property type="match status" value="1"/>
</dbReference>
<dbReference type="EMBL" id="PGGW01000067">
    <property type="protein sequence ID" value="PJE94901.1"/>
    <property type="molecule type" value="Genomic_DNA"/>
</dbReference>
<dbReference type="SMART" id="SM00421">
    <property type="entry name" value="HTH_LUXR"/>
    <property type="match status" value="1"/>
</dbReference>
<keyword evidence="1" id="KW-0597">Phosphoprotein</keyword>